<keyword evidence="1" id="KW-0812">Transmembrane</keyword>
<evidence type="ECO:0000256" key="1">
    <source>
        <dbReference type="SAM" id="Phobius"/>
    </source>
</evidence>
<dbReference type="EMBL" id="CP068570">
    <property type="protein sequence ID" value="QQZ49596.1"/>
    <property type="molecule type" value="Genomic_DNA"/>
</dbReference>
<dbReference type="AlphaFoldDB" id="A0A974P1P4"/>
<accession>A0A974P1P4</accession>
<organism evidence="2">
    <name type="scientific">Phenylobacterium glaciei</name>
    <dbReference type="NCBI Taxonomy" id="2803784"/>
    <lineage>
        <taxon>Bacteria</taxon>
        <taxon>Pseudomonadati</taxon>
        <taxon>Pseudomonadota</taxon>
        <taxon>Alphaproteobacteria</taxon>
        <taxon>Caulobacterales</taxon>
        <taxon>Caulobacteraceae</taxon>
        <taxon>Phenylobacterium</taxon>
    </lineage>
</organism>
<reference evidence="2" key="1">
    <citation type="submission" date="2021-01" db="EMBL/GenBank/DDBJ databases">
        <title>Genome sequence of Phenylobacterium sp. 20VBR1 isolated from a valley glaceir, Ny-Alesund, Svalbard.</title>
        <authorList>
            <person name="Thomas F.A."/>
            <person name="Krishnan K.P."/>
            <person name="Sinha R.K."/>
        </authorList>
    </citation>
    <scope>NUCLEOTIDE SEQUENCE</scope>
    <source>
        <strain evidence="2">20VBR1</strain>
    </source>
</reference>
<keyword evidence="1" id="KW-0472">Membrane</keyword>
<evidence type="ECO:0000313" key="2">
    <source>
        <dbReference type="EMBL" id="QQZ49596.1"/>
    </source>
</evidence>
<gene>
    <name evidence="2" type="ORF">JKL49_22130</name>
</gene>
<protein>
    <submittedName>
        <fullName evidence="2">Uncharacterized protein</fullName>
    </submittedName>
</protein>
<keyword evidence="1" id="KW-1133">Transmembrane helix</keyword>
<feature type="transmembrane region" description="Helical" evidence="1">
    <location>
        <begin position="22"/>
        <end position="41"/>
    </location>
</feature>
<proteinExistence type="predicted"/>
<name>A0A974P1P4_9CAUL</name>
<sequence>MLVGALGSGVLANVIGVRETLFIAAAGLAVGPLIALASPALRGVKVIELETE</sequence>